<dbReference type="Proteomes" id="UP000724584">
    <property type="component" value="Unassembled WGS sequence"/>
</dbReference>
<protein>
    <submittedName>
        <fullName evidence="1">Uncharacterized protein</fullName>
    </submittedName>
</protein>
<name>A0ACB7P3L1_9PEZI</name>
<accession>A0ACB7P3L1</accession>
<gene>
    <name evidence="1" type="ORF">F5144DRAFT_579709</name>
</gene>
<proteinExistence type="predicted"/>
<evidence type="ECO:0000313" key="1">
    <source>
        <dbReference type="EMBL" id="KAH6628651.1"/>
    </source>
</evidence>
<reference evidence="1 2" key="1">
    <citation type="journal article" date="2021" name="Nat. Commun.">
        <title>Genetic determinants of endophytism in the Arabidopsis root mycobiome.</title>
        <authorList>
            <person name="Mesny F."/>
            <person name="Miyauchi S."/>
            <person name="Thiergart T."/>
            <person name="Pickel B."/>
            <person name="Atanasova L."/>
            <person name="Karlsson M."/>
            <person name="Huettel B."/>
            <person name="Barry K.W."/>
            <person name="Haridas S."/>
            <person name="Chen C."/>
            <person name="Bauer D."/>
            <person name="Andreopoulos W."/>
            <person name="Pangilinan J."/>
            <person name="LaButti K."/>
            <person name="Riley R."/>
            <person name="Lipzen A."/>
            <person name="Clum A."/>
            <person name="Drula E."/>
            <person name="Henrissat B."/>
            <person name="Kohler A."/>
            <person name="Grigoriev I.V."/>
            <person name="Martin F.M."/>
            <person name="Hacquard S."/>
        </authorList>
    </citation>
    <scope>NUCLEOTIDE SEQUENCE [LARGE SCALE GENOMIC DNA]</scope>
    <source>
        <strain evidence="1 2">MPI-SDFR-AT-0079</strain>
    </source>
</reference>
<comment type="caution">
    <text evidence="1">The sequence shown here is derived from an EMBL/GenBank/DDBJ whole genome shotgun (WGS) entry which is preliminary data.</text>
</comment>
<dbReference type="EMBL" id="JAGIZQ010000005">
    <property type="protein sequence ID" value="KAH6628651.1"/>
    <property type="molecule type" value="Genomic_DNA"/>
</dbReference>
<sequence>MSGRGRGRPPARSAQEPAAGSSRRSTRHQQQHQAVAQPEEPQQHADSAEQQHQEQQQLQEQPQLQEQQQSQDGQQLAHEMDPQLDDPISAALYNEVIDPAISGSQDAGMNPPPIPSAKNLRGPAGPPFPHRNARRTSESTSIRSKAVTDAFSSQLEPPSQSTALQRPASGLVFGPPGSVTSGISSTNDTPGREAARARLMNAMLSRLFTAADDFFTQLCSEQVDQEIWDAERDGFKKAFEAYRTYYVRDDSDPVVDPAFVTDVMRLERASLPWYKVVRVVSAANLVMLFDSITPRNHADPLSLPLLQALESDFPGSFIGEGSVNADNAMNQQIIEQTLMIRTQLTIQRLKELLKDGSAPFHPRLEVARIWCDGDVSPESIEAFLGNNNDGLQLKPIAPADSEVAALARDRNAIPTRFGSICKMLPDQEVNGDDLDLSQFETLYPPSDFVENLRSFAKGCFESVKFLLQQESIHSNTASRADSQIRSQLEADTMGQAFDRADLDVQPAFNMNSLRMLKQLEQQGASVYGDSEQSPGSYPPAPRIPYPPGFSSPSHALGYGDPSQQSGFQPPGSIYAESATQTLGRKRQAPGQPSTVGDETAASAGPPTKRTRRRKKNGVPEATMGPPSTAPPGTAPLASSGAVSQYPPLPGTQDEPDFDALSQRTREITAAARKVKEPQVRSGWVRRDIILLVKAVNTYQCKWSTIEKEIKAGTIPFERPRDQQALRDKARLLKQDFLKTDTLLPRGFDLVVLGKKEKDAVKAVGKNPDRKEDDVDENGQPVNTEFREDMAAAPAALLDPLPPADVQPEQQQQQQQQPESEPQQEPQQAVPEQIAAA</sequence>
<organism evidence="1 2">
    <name type="scientific">Chaetomium tenue</name>
    <dbReference type="NCBI Taxonomy" id="1854479"/>
    <lineage>
        <taxon>Eukaryota</taxon>
        <taxon>Fungi</taxon>
        <taxon>Dikarya</taxon>
        <taxon>Ascomycota</taxon>
        <taxon>Pezizomycotina</taxon>
        <taxon>Sordariomycetes</taxon>
        <taxon>Sordariomycetidae</taxon>
        <taxon>Sordariales</taxon>
        <taxon>Chaetomiaceae</taxon>
        <taxon>Chaetomium</taxon>
    </lineage>
</organism>
<evidence type="ECO:0000313" key="2">
    <source>
        <dbReference type="Proteomes" id="UP000724584"/>
    </source>
</evidence>
<keyword evidence="2" id="KW-1185">Reference proteome</keyword>